<evidence type="ECO:0000256" key="3">
    <source>
        <dbReference type="ARBA" id="ARBA00022741"/>
    </source>
</evidence>
<keyword evidence="1" id="KW-0813">Transport</keyword>
<proteinExistence type="predicted"/>
<dbReference type="Gene3D" id="3.40.50.300">
    <property type="entry name" value="P-loop containing nucleotide triphosphate hydrolases"/>
    <property type="match status" value="1"/>
</dbReference>
<name>A0A809RCJ4_9PROT</name>
<dbReference type="GO" id="GO:0017004">
    <property type="term" value="P:cytochrome complex assembly"/>
    <property type="evidence" value="ECO:0007669"/>
    <property type="project" value="UniProtKB-KW"/>
</dbReference>
<evidence type="ECO:0000256" key="2">
    <source>
        <dbReference type="ARBA" id="ARBA00022475"/>
    </source>
</evidence>
<dbReference type="PANTHER" id="PTHR43499">
    <property type="entry name" value="ABC TRANSPORTER I FAMILY MEMBER 1"/>
    <property type="match status" value="1"/>
</dbReference>
<dbReference type="KEGG" id="ddz:DSYM_27840"/>
<dbReference type="NCBIfam" id="TIGR01189">
    <property type="entry name" value="ccmA"/>
    <property type="match status" value="1"/>
</dbReference>
<organism evidence="9 10">
    <name type="scientific">Candidatus Desulfobacillus denitrificans</name>
    <dbReference type="NCBI Taxonomy" id="2608985"/>
    <lineage>
        <taxon>Bacteria</taxon>
        <taxon>Pseudomonadati</taxon>
        <taxon>Pseudomonadota</taxon>
        <taxon>Betaproteobacteria</taxon>
        <taxon>Candidatus Desulfobacillus</taxon>
    </lineage>
</organism>
<dbReference type="Proteomes" id="UP000662914">
    <property type="component" value="Chromosome"/>
</dbReference>
<dbReference type="InterPro" id="IPR027417">
    <property type="entry name" value="P-loop_NTPase"/>
</dbReference>
<keyword evidence="2" id="KW-1003">Cell membrane</keyword>
<dbReference type="NCBIfam" id="NF010061">
    <property type="entry name" value="PRK13538.1"/>
    <property type="match status" value="1"/>
</dbReference>
<evidence type="ECO:0000256" key="7">
    <source>
        <dbReference type="ARBA" id="ARBA00023136"/>
    </source>
</evidence>
<evidence type="ECO:0000256" key="5">
    <source>
        <dbReference type="ARBA" id="ARBA00022840"/>
    </source>
</evidence>
<evidence type="ECO:0000256" key="1">
    <source>
        <dbReference type="ARBA" id="ARBA00022448"/>
    </source>
</evidence>
<dbReference type="AlphaFoldDB" id="A0A809RCJ4"/>
<sequence>MLEASNLECVRGEKSLFRGLSFRLEPGACLMVQGANGSGKTSLLRMLCGLSPPAAGEIRWNGKPIRKLAEDYRGELLYCGHAGAVKDELTALENARIAATLAGAPVEEEAARAALRQLGLKGREELPARVLSAGQKRRVALTRLLLEKRRLWVLDEPLTALDRAAVTNLCGVIDAHLAGGGMAVLTSHQDLPLAGRVEHLRLD</sequence>
<dbReference type="GO" id="GO:0005524">
    <property type="term" value="F:ATP binding"/>
    <property type="evidence" value="ECO:0007669"/>
    <property type="project" value="UniProtKB-KW"/>
</dbReference>
<keyword evidence="6" id="KW-1278">Translocase</keyword>
<evidence type="ECO:0000313" key="9">
    <source>
        <dbReference type="EMBL" id="BBO22085.1"/>
    </source>
</evidence>
<dbReference type="InterPro" id="IPR003439">
    <property type="entry name" value="ABC_transporter-like_ATP-bd"/>
</dbReference>
<evidence type="ECO:0000256" key="4">
    <source>
        <dbReference type="ARBA" id="ARBA00022748"/>
    </source>
</evidence>
<dbReference type="SMART" id="SM00382">
    <property type="entry name" value="AAA"/>
    <property type="match status" value="1"/>
</dbReference>
<accession>A0A809RCJ4</accession>
<keyword evidence="7" id="KW-0472">Membrane</keyword>
<dbReference type="Pfam" id="PF00005">
    <property type="entry name" value="ABC_tran"/>
    <property type="match status" value="1"/>
</dbReference>
<dbReference type="SUPFAM" id="SSF52540">
    <property type="entry name" value="P-loop containing nucleoside triphosphate hydrolases"/>
    <property type="match status" value="1"/>
</dbReference>
<gene>
    <name evidence="9" type="ORF">DSYM_27840</name>
</gene>
<dbReference type="PANTHER" id="PTHR43499:SF1">
    <property type="entry name" value="ABC TRANSPORTER I FAMILY MEMBER 1"/>
    <property type="match status" value="1"/>
</dbReference>
<keyword evidence="4" id="KW-0201">Cytochrome c-type biogenesis</keyword>
<dbReference type="InterPro" id="IPR005895">
    <property type="entry name" value="ABC_transptr_haem_export_CcmA"/>
</dbReference>
<evidence type="ECO:0000313" key="10">
    <source>
        <dbReference type="Proteomes" id="UP000662914"/>
    </source>
</evidence>
<feature type="domain" description="ABC transporter" evidence="8">
    <location>
        <begin position="2"/>
        <end position="202"/>
    </location>
</feature>
<dbReference type="GO" id="GO:0022857">
    <property type="term" value="F:transmembrane transporter activity"/>
    <property type="evidence" value="ECO:0007669"/>
    <property type="project" value="InterPro"/>
</dbReference>
<dbReference type="InterPro" id="IPR003593">
    <property type="entry name" value="AAA+_ATPase"/>
</dbReference>
<dbReference type="GO" id="GO:0016887">
    <property type="term" value="F:ATP hydrolysis activity"/>
    <property type="evidence" value="ECO:0007669"/>
    <property type="project" value="InterPro"/>
</dbReference>
<keyword evidence="3" id="KW-0547">Nucleotide-binding</keyword>
<evidence type="ECO:0000259" key="8">
    <source>
        <dbReference type="PROSITE" id="PS50893"/>
    </source>
</evidence>
<dbReference type="PROSITE" id="PS50893">
    <property type="entry name" value="ABC_TRANSPORTER_2"/>
    <property type="match status" value="1"/>
</dbReference>
<dbReference type="EMBL" id="AP021857">
    <property type="protein sequence ID" value="BBO22085.1"/>
    <property type="molecule type" value="Genomic_DNA"/>
</dbReference>
<evidence type="ECO:0000256" key="6">
    <source>
        <dbReference type="ARBA" id="ARBA00022967"/>
    </source>
</evidence>
<keyword evidence="5 9" id="KW-0067">ATP-binding</keyword>
<reference evidence="9" key="1">
    <citation type="journal article" name="DNA Res.">
        <title>The physiological potential of anammox bacteria as revealed by their core genome structure.</title>
        <authorList>
            <person name="Okubo T."/>
            <person name="Toyoda A."/>
            <person name="Fukuhara K."/>
            <person name="Uchiyama I."/>
            <person name="Harigaya Y."/>
            <person name="Kuroiwa M."/>
            <person name="Suzuki T."/>
            <person name="Murakami Y."/>
            <person name="Suwa Y."/>
            <person name="Takami H."/>
        </authorList>
    </citation>
    <scope>NUCLEOTIDE SEQUENCE</scope>
    <source>
        <strain evidence="9">317325-3</strain>
    </source>
</reference>
<protein>
    <submittedName>
        <fullName evidence="9">Heme ABC exporter ATP-binding protein CcmA</fullName>
    </submittedName>
</protein>